<evidence type="ECO:0000313" key="9">
    <source>
        <dbReference type="EMBL" id="ETS74673.1"/>
    </source>
</evidence>
<dbReference type="EMBL" id="KI912119">
    <property type="protein sequence ID" value="ETS74673.1"/>
    <property type="molecule type" value="Genomic_DNA"/>
</dbReference>
<keyword evidence="10" id="KW-1185">Reference proteome</keyword>
<proteinExistence type="predicted"/>
<dbReference type="OrthoDB" id="4161332at2759"/>
<evidence type="ECO:0000256" key="6">
    <source>
        <dbReference type="ARBA" id="ARBA00023242"/>
    </source>
</evidence>
<evidence type="ECO:0000256" key="3">
    <source>
        <dbReference type="ARBA" id="ARBA00023015"/>
    </source>
</evidence>
<dbReference type="SMART" id="SM00906">
    <property type="entry name" value="Fungal_trans"/>
    <property type="match status" value="1"/>
</dbReference>
<evidence type="ECO:0000256" key="4">
    <source>
        <dbReference type="ARBA" id="ARBA00023125"/>
    </source>
</evidence>
<dbReference type="OMA" id="NAIFACC"/>
<feature type="domain" description="Xylanolytic transcriptional activator regulatory" evidence="8">
    <location>
        <begin position="287"/>
        <end position="361"/>
    </location>
</feature>
<gene>
    <name evidence="9" type="ORF">PFICI_13157</name>
</gene>
<dbReference type="Proteomes" id="UP000030651">
    <property type="component" value="Unassembled WGS sequence"/>
</dbReference>
<dbReference type="GO" id="GO:0006351">
    <property type="term" value="P:DNA-templated transcription"/>
    <property type="evidence" value="ECO:0007669"/>
    <property type="project" value="InterPro"/>
</dbReference>
<dbReference type="GO" id="GO:0003677">
    <property type="term" value="F:DNA binding"/>
    <property type="evidence" value="ECO:0007669"/>
    <property type="project" value="UniProtKB-KW"/>
</dbReference>
<dbReference type="eggNOG" id="ENOG502SMMM">
    <property type="taxonomic scope" value="Eukaryota"/>
</dbReference>
<evidence type="ECO:0000256" key="7">
    <source>
        <dbReference type="SAM" id="MobiDB-lite"/>
    </source>
</evidence>
<dbReference type="HOGENOM" id="CLU_007003_3_2_1"/>
<keyword evidence="5" id="KW-0804">Transcription</keyword>
<dbReference type="InterPro" id="IPR051615">
    <property type="entry name" value="Transcr_Regulatory_Elem"/>
</dbReference>
<evidence type="ECO:0000256" key="1">
    <source>
        <dbReference type="ARBA" id="ARBA00022723"/>
    </source>
</evidence>
<dbReference type="GO" id="GO:0008270">
    <property type="term" value="F:zinc ion binding"/>
    <property type="evidence" value="ECO:0007669"/>
    <property type="project" value="InterPro"/>
</dbReference>
<keyword evidence="2" id="KW-0862">Zinc</keyword>
<evidence type="ECO:0000313" key="10">
    <source>
        <dbReference type="Proteomes" id="UP000030651"/>
    </source>
</evidence>
<reference evidence="10" key="1">
    <citation type="journal article" date="2015" name="BMC Genomics">
        <title>Genomic and transcriptomic analysis of the endophytic fungus Pestalotiopsis fici reveals its lifestyle and high potential for synthesis of natural products.</title>
        <authorList>
            <person name="Wang X."/>
            <person name="Zhang X."/>
            <person name="Liu L."/>
            <person name="Xiang M."/>
            <person name="Wang W."/>
            <person name="Sun X."/>
            <person name="Che Y."/>
            <person name="Guo L."/>
            <person name="Liu G."/>
            <person name="Guo L."/>
            <person name="Wang C."/>
            <person name="Yin W.B."/>
            <person name="Stadler M."/>
            <person name="Zhang X."/>
            <person name="Liu X."/>
        </authorList>
    </citation>
    <scope>NUCLEOTIDE SEQUENCE [LARGE SCALE GENOMIC DNA]</scope>
    <source>
        <strain evidence="10">W106-1 / CGMCC3.15140</strain>
    </source>
</reference>
<dbReference type="PANTHER" id="PTHR31313:SF86">
    <property type="entry name" value="ZN(2)-C6 FUNGAL-TYPE DOMAIN-CONTAINING PROTEIN"/>
    <property type="match status" value="1"/>
</dbReference>
<dbReference type="InParanoid" id="W3WLD3"/>
<keyword evidence="1" id="KW-0479">Metal-binding</keyword>
<evidence type="ECO:0000259" key="8">
    <source>
        <dbReference type="SMART" id="SM00906"/>
    </source>
</evidence>
<dbReference type="AlphaFoldDB" id="W3WLD3"/>
<dbReference type="InterPro" id="IPR007219">
    <property type="entry name" value="XnlR_reg_dom"/>
</dbReference>
<dbReference type="GeneID" id="19278170"/>
<dbReference type="Pfam" id="PF04082">
    <property type="entry name" value="Fungal_trans"/>
    <property type="match status" value="1"/>
</dbReference>
<sequence length="678" mass="74706">MLELRHAQTNMPSAAVVSSLQQQKQTLEAFLLRLKAATPSQTAAILEGLDVVDGSVQLPNVLPNQLPNGRIGSQQSPTSPPLSPLIHESSEENVDTSSEAGFDPLNHVSVDDHGHVGVFGLTSTLHDPAQGRHSSVAEFSVTKETSYQLIANAALERQKEFRIRLLPDIDGVPVHIATHLLDLHWNRQHHTFLLTYRPALLRDLLHGGPHCSKLLLNAIFACASKYSDRVYLRDDPTDPLSAGKRFFERCDELIASEPPFGRPSIPTIGAFLLLGSTFIARGDISKGWSYTGFAARMVYDLGLHLDCRPGTSPEDVEIRRRVFWGAFICDKLQSLYLGRPMAMHLHDNRCPTEFADTFEELDLWTPYVDTEIPLSGIMCQPTPVYSVSTFQQLCFLSKLMTRIIDCFYSSHAATSKAAANLQMLDAALTDWYNGLPSHLNFDRRAKDETVPTPNVLNLHNIYHSLVILLNRPFVSDGHLRTQARADTRSCWKKCMAAARSITGIVCAYRATYTLRGAPYLTSYAAYVSCTIHVRNAALEKDHSDGEHSRLLFRSLKALDELSTPNPGVTQPAKIIRGLMRKHGIAEPQVTQSPDPLSVVTAACLPEVSPQSATLTSIFDTFAPLEFGDEVAQQAATGMASEPCMSDALFGFMNAVDGFQDIGDADWTSGNDRNGIMHA</sequence>
<dbReference type="CDD" id="cd12148">
    <property type="entry name" value="fungal_TF_MHR"/>
    <property type="match status" value="1"/>
</dbReference>
<dbReference type="PANTHER" id="PTHR31313">
    <property type="entry name" value="TY1 ENHANCER ACTIVATOR"/>
    <property type="match status" value="1"/>
</dbReference>
<dbReference type="KEGG" id="pfy:PFICI_13157"/>
<keyword evidence="3" id="KW-0805">Transcription regulation</keyword>
<organism evidence="9 10">
    <name type="scientific">Pestalotiopsis fici (strain W106-1 / CGMCC3.15140)</name>
    <dbReference type="NCBI Taxonomy" id="1229662"/>
    <lineage>
        <taxon>Eukaryota</taxon>
        <taxon>Fungi</taxon>
        <taxon>Dikarya</taxon>
        <taxon>Ascomycota</taxon>
        <taxon>Pezizomycotina</taxon>
        <taxon>Sordariomycetes</taxon>
        <taxon>Xylariomycetidae</taxon>
        <taxon>Amphisphaeriales</taxon>
        <taxon>Sporocadaceae</taxon>
        <taxon>Pestalotiopsis</taxon>
    </lineage>
</organism>
<accession>W3WLD3</accession>
<name>W3WLD3_PESFW</name>
<keyword evidence="6" id="KW-0539">Nucleus</keyword>
<feature type="region of interest" description="Disordered" evidence="7">
    <location>
        <begin position="63"/>
        <end position="98"/>
    </location>
</feature>
<keyword evidence="4" id="KW-0238">DNA-binding</keyword>
<protein>
    <recommendedName>
        <fullName evidence="8">Xylanolytic transcriptional activator regulatory domain-containing protein</fullName>
    </recommendedName>
</protein>
<dbReference type="RefSeq" id="XP_007839929.1">
    <property type="nucleotide sequence ID" value="XM_007841738.1"/>
</dbReference>
<evidence type="ECO:0000256" key="5">
    <source>
        <dbReference type="ARBA" id="ARBA00023163"/>
    </source>
</evidence>
<evidence type="ECO:0000256" key="2">
    <source>
        <dbReference type="ARBA" id="ARBA00022833"/>
    </source>
</evidence>